<proteinExistence type="predicted"/>
<keyword evidence="4" id="KW-1185">Reference proteome</keyword>
<accession>A0A5N5KD64</accession>
<name>A0A5N5KD64_PANHP</name>
<organism evidence="3 4">
    <name type="scientific">Pangasianodon hypophthalmus</name>
    <name type="common">Striped catfish</name>
    <name type="synonym">Helicophagus hypophthalmus</name>
    <dbReference type="NCBI Taxonomy" id="310915"/>
    <lineage>
        <taxon>Eukaryota</taxon>
        <taxon>Metazoa</taxon>
        <taxon>Chordata</taxon>
        <taxon>Craniata</taxon>
        <taxon>Vertebrata</taxon>
        <taxon>Euteleostomi</taxon>
        <taxon>Actinopterygii</taxon>
        <taxon>Neopterygii</taxon>
        <taxon>Teleostei</taxon>
        <taxon>Ostariophysi</taxon>
        <taxon>Siluriformes</taxon>
        <taxon>Pangasiidae</taxon>
        <taxon>Pangasianodon</taxon>
    </lineage>
</organism>
<dbReference type="AlphaFoldDB" id="A0A5N5KD64"/>
<evidence type="ECO:0000313" key="3">
    <source>
        <dbReference type="EMBL" id="KAB5528393.1"/>
    </source>
</evidence>
<protein>
    <recommendedName>
        <fullName evidence="2">DUF6729 domain-containing protein</fullName>
    </recommendedName>
</protein>
<dbReference type="EMBL" id="VFJC01000025">
    <property type="protein sequence ID" value="KAB5528393.1"/>
    <property type="molecule type" value="Genomic_DNA"/>
</dbReference>
<dbReference type="InterPro" id="IPR046616">
    <property type="entry name" value="DUF6729"/>
</dbReference>
<feature type="compositionally biased region" description="Polar residues" evidence="1">
    <location>
        <begin position="104"/>
        <end position="120"/>
    </location>
</feature>
<dbReference type="Pfam" id="PF20499">
    <property type="entry name" value="DUF6729"/>
    <property type="match status" value="1"/>
</dbReference>
<comment type="caution">
    <text evidence="3">The sequence shown here is derived from an EMBL/GenBank/DDBJ whole genome shotgun (WGS) entry which is preliminary data.</text>
</comment>
<feature type="domain" description="DUF6729" evidence="2">
    <location>
        <begin position="166"/>
        <end position="226"/>
    </location>
</feature>
<reference evidence="3 4" key="1">
    <citation type="submission" date="2019-06" db="EMBL/GenBank/DDBJ databases">
        <title>A chromosome-scale genome assembly of the striped catfish, Pangasianodon hypophthalmus.</title>
        <authorList>
            <person name="Wen M."/>
            <person name="Zahm M."/>
            <person name="Roques C."/>
            <person name="Cabau C."/>
            <person name="Klopp C."/>
            <person name="Donnadieu C."/>
            <person name="Jouanno E."/>
            <person name="Avarre J.-C."/>
            <person name="Campet M."/>
            <person name="Ha T.T.T."/>
            <person name="Dugue R."/>
            <person name="Lampietro C."/>
            <person name="Louis A."/>
            <person name="Herpin A."/>
            <person name="Echchiki A."/>
            <person name="Berthelot C."/>
            <person name="Parey E."/>
            <person name="Roest-Crollius H."/>
            <person name="Braasch I."/>
            <person name="Postlethwait J."/>
            <person name="Bobe J."/>
            <person name="Montfort J."/>
            <person name="Bouchez O."/>
            <person name="Begum T."/>
            <person name="Schartl M."/>
            <person name="Guiguen Y."/>
        </authorList>
    </citation>
    <scope>NUCLEOTIDE SEQUENCE [LARGE SCALE GENOMIC DNA]</scope>
    <source>
        <strain evidence="3 4">Indonesia</strain>
        <tissue evidence="3">Blood</tissue>
    </source>
</reference>
<evidence type="ECO:0000259" key="2">
    <source>
        <dbReference type="Pfam" id="PF20499"/>
    </source>
</evidence>
<evidence type="ECO:0000313" key="4">
    <source>
        <dbReference type="Proteomes" id="UP000327468"/>
    </source>
</evidence>
<feature type="compositionally biased region" description="Low complexity" evidence="1">
    <location>
        <begin position="61"/>
        <end position="92"/>
    </location>
</feature>
<dbReference type="Proteomes" id="UP000327468">
    <property type="component" value="Chromosome 24"/>
</dbReference>
<evidence type="ECO:0000256" key="1">
    <source>
        <dbReference type="SAM" id="MobiDB-lite"/>
    </source>
</evidence>
<feature type="region of interest" description="Disordered" evidence="1">
    <location>
        <begin position="34"/>
        <end position="162"/>
    </location>
</feature>
<feature type="compositionally biased region" description="Polar residues" evidence="1">
    <location>
        <begin position="34"/>
        <end position="59"/>
    </location>
</feature>
<sequence length="244" mass="26023">MFDLFQRIDKCPAQARFGGVQGCFCGFHLPRGTSDQPASTSGAAPTPTSAQTNRRTPLNISVPSSASSPLSESASPSPSASVTASTPPSSTLKASSFPPATVRASPSPSESLRASPSPSESVRIRASPSESGDLITSAAPSGVLASAPPAPDDGSGSVSSLPNEMRKMIPLQDQRWIASALYHGGRLRSGLKLWYEPPVLIYHQAPLPDWFFTHRLLVWMPYHLLEGQAVLSCLWEATDWLWQP</sequence>
<gene>
    <name evidence="3" type="ORF">PHYPO_G00139710</name>
</gene>